<feature type="transmembrane region" description="Helical" evidence="1">
    <location>
        <begin position="172"/>
        <end position="197"/>
    </location>
</feature>
<evidence type="ECO:0000313" key="3">
    <source>
        <dbReference type="EMBL" id="KAJ7721433.1"/>
    </source>
</evidence>
<keyword evidence="1" id="KW-0472">Membrane</keyword>
<protein>
    <recommendedName>
        <fullName evidence="2">DUF6534 domain-containing protein</fullName>
    </recommendedName>
</protein>
<name>A0AAD7MKB5_9AGAR</name>
<proteinExistence type="predicted"/>
<evidence type="ECO:0000259" key="2">
    <source>
        <dbReference type="Pfam" id="PF20152"/>
    </source>
</evidence>
<evidence type="ECO:0000313" key="4">
    <source>
        <dbReference type="Proteomes" id="UP001215280"/>
    </source>
</evidence>
<accession>A0AAD7MKB5</accession>
<organism evidence="3 4">
    <name type="scientific">Mycena maculata</name>
    <dbReference type="NCBI Taxonomy" id="230809"/>
    <lineage>
        <taxon>Eukaryota</taxon>
        <taxon>Fungi</taxon>
        <taxon>Dikarya</taxon>
        <taxon>Basidiomycota</taxon>
        <taxon>Agaricomycotina</taxon>
        <taxon>Agaricomycetes</taxon>
        <taxon>Agaricomycetidae</taxon>
        <taxon>Agaricales</taxon>
        <taxon>Marasmiineae</taxon>
        <taxon>Mycenaceae</taxon>
        <taxon>Mycena</taxon>
    </lineage>
</organism>
<dbReference type="Proteomes" id="UP001215280">
    <property type="component" value="Unassembled WGS sequence"/>
</dbReference>
<comment type="caution">
    <text evidence="3">The sequence shown here is derived from an EMBL/GenBank/DDBJ whole genome shotgun (WGS) entry which is preliminary data.</text>
</comment>
<sequence>MAGTVNAVLGTRLQPILPLRISILTGRFWTTEKRLLPPPGLLVILASTARDPIHVVVKMTPATHLLPAAVPDSEIVQVSGPHVNLGYWKPFPISDSYLYYQAFPNDRTFTKGLVYTVYLIEFVAIILFAHDAFSIYGFGFADPSAATKLYFPVAFGGQSFYAYRVHVLSKGLLIPCLIVAISLTGTVAAFVTGAYVLKGSRLNSAQAIDVTNLEVHRVTVAGGVWLGASAISDITIALTKSGIEFRRTRELVSRLTRLIIETGTLTAVVALVTMTLFLAFPRNEYYLTPAAILPELYANSILFILNSRMKIVGGRGTETSTTSDIMFTIPVHSCSTAGNTRIEQPPVIEIRREVSDADLHDQVEMKVMRGQNTENKTGFST</sequence>
<feature type="transmembrane region" description="Helical" evidence="1">
    <location>
        <begin position="258"/>
        <end position="280"/>
    </location>
</feature>
<feature type="transmembrane region" description="Helical" evidence="1">
    <location>
        <begin position="149"/>
        <end position="165"/>
    </location>
</feature>
<keyword evidence="1" id="KW-0812">Transmembrane</keyword>
<reference evidence="3" key="1">
    <citation type="submission" date="2023-03" db="EMBL/GenBank/DDBJ databases">
        <title>Massive genome expansion in bonnet fungi (Mycena s.s.) driven by repeated elements and novel gene families across ecological guilds.</title>
        <authorList>
            <consortium name="Lawrence Berkeley National Laboratory"/>
            <person name="Harder C.B."/>
            <person name="Miyauchi S."/>
            <person name="Viragh M."/>
            <person name="Kuo A."/>
            <person name="Thoen E."/>
            <person name="Andreopoulos B."/>
            <person name="Lu D."/>
            <person name="Skrede I."/>
            <person name="Drula E."/>
            <person name="Henrissat B."/>
            <person name="Morin E."/>
            <person name="Kohler A."/>
            <person name="Barry K."/>
            <person name="LaButti K."/>
            <person name="Morin E."/>
            <person name="Salamov A."/>
            <person name="Lipzen A."/>
            <person name="Mereny Z."/>
            <person name="Hegedus B."/>
            <person name="Baldrian P."/>
            <person name="Stursova M."/>
            <person name="Weitz H."/>
            <person name="Taylor A."/>
            <person name="Grigoriev I.V."/>
            <person name="Nagy L.G."/>
            <person name="Martin F."/>
            <person name="Kauserud H."/>
        </authorList>
    </citation>
    <scope>NUCLEOTIDE SEQUENCE</scope>
    <source>
        <strain evidence="3">CBHHK188m</strain>
    </source>
</reference>
<dbReference type="Pfam" id="PF20152">
    <property type="entry name" value="DUF6534"/>
    <property type="match status" value="1"/>
</dbReference>
<dbReference type="EMBL" id="JARJLG010000268">
    <property type="protein sequence ID" value="KAJ7721433.1"/>
    <property type="molecule type" value="Genomic_DNA"/>
</dbReference>
<dbReference type="AlphaFoldDB" id="A0AAD7MKB5"/>
<keyword evidence="1" id="KW-1133">Transmembrane helix</keyword>
<keyword evidence="4" id="KW-1185">Reference proteome</keyword>
<evidence type="ECO:0000256" key="1">
    <source>
        <dbReference type="SAM" id="Phobius"/>
    </source>
</evidence>
<feature type="transmembrane region" description="Helical" evidence="1">
    <location>
        <begin position="112"/>
        <end position="129"/>
    </location>
</feature>
<gene>
    <name evidence="3" type="ORF">DFH07DRAFT_784119</name>
</gene>
<dbReference type="InterPro" id="IPR045339">
    <property type="entry name" value="DUF6534"/>
</dbReference>
<feature type="domain" description="DUF6534" evidence="2">
    <location>
        <begin position="229"/>
        <end position="309"/>
    </location>
</feature>
<feature type="transmembrane region" description="Helical" evidence="1">
    <location>
        <begin position="286"/>
        <end position="305"/>
    </location>
</feature>
<dbReference type="PANTHER" id="PTHR40465:SF1">
    <property type="entry name" value="DUF6534 DOMAIN-CONTAINING PROTEIN"/>
    <property type="match status" value="1"/>
</dbReference>
<dbReference type="PANTHER" id="PTHR40465">
    <property type="entry name" value="CHROMOSOME 1, WHOLE GENOME SHOTGUN SEQUENCE"/>
    <property type="match status" value="1"/>
</dbReference>
<feature type="transmembrane region" description="Helical" evidence="1">
    <location>
        <begin position="217"/>
        <end position="238"/>
    </location>
</feature>